<proteinExistence type="predicted"/>
<accession>A0ABV4IBY5</accession>
<dbReference type="EMBL" id="JBGJLR010000003">
    <property type="protein sequence ID" value="MEZ2738716.1"/>
    <property type="molecule type" value="Genomic_DNA"/>
</dbReference>
<dbReference type="GeneID" id="300070594"/>
<keyword evidence="1" id="KW-0732">Signal</keyword>
<comment type="caution">
    <text evidence="2">The sequence shown here is derived from an EMBL/GenBank/DDBJ whole genome shotgun (WGS) entry which is preliminary data.</text>
</comment>
<dbReference type="Gene3D" id="2.40.128.640">
    <property type="match status" value="1"/>
</dbReference>
<feature type="chain" id="PRO_5045297342" evidence="1">
    <location>
        <begin position="26"/>
        <end position="171"/>
    </location>
</feature>
<evidence type="ECO:0000313" key="3">
    <source>
        <dbReference type="Proteomes" id="UP001567350"/>
    </source>
</evidence>
<keyword evidence="3" id="KW-1185">Reference proteome</keyword>
<dbReference type="Proteomes" id="UP001567350">
    <property type="component" value="Unassembled WGS sequence"/>
</dbReference>
<gene>
    <name evidence="2" type="ORF">ACBP88_04435</name>
</gene>
<dbReference type="PROSITE" id="PS51257">
    <property type="entry name" value="PROKAR_LIPOPROTEIN"/>
    <property type="match status" value="1"/>
</dbReference>
<sequence>MQKTVYNHRSLGPCLLTLCASFWLLGCVSKPVTVDAPPPRMHEQGQQALQGDTPETMLDWHGTYQALLPCDGCDGGGIAISVQLRDDKTAVVRERRVGGDLSRTVVPSYTGPFSFDPVGGSLISLRRSAQEPVAYKFFVAEGWIEMRERATGAALKPSHMYRLRKTSEPVN</sequence>
<dbReference type="RefSeq" id="WP_174863177.1">
    <property type="nucleotide sequence ID" value="NZ_JARXOV010000004.1"/>
</dbReference>
<feature type="signal peptide" evidence="1">
    <location>
        <begin position="1"/>
        <end position="25"/>
    </location>
</feature>
<reference evidence="2 3" key="1">
    <citation type="submission" date="2024-08" db="EMBL/GenBank/DDBJ databases">
        <authorList>
            <person name="Feng Z."/>
            <person name="Ronholm J."/>
        </authorList>
    </citation>
    <scope>NUCLEOTIDE SEQUENCE [LARGE SCALE GENOMIC DNA]</scope>
    <source>
        <strain evidence="2 3">4-AB0-8</strain>
    </source>
</reference>
<protein>
    <submittedName>
        <fullName evidence="2">Copper resistance protein NlpE N-terminal domain-containing protein</fullName>
    </submittedName>
</protein>
<evidence type="ECO:0000256" key="1">
    <source>
        <dbReference type="SAM" id="SignalP"/>
    </source>
</evidence>
<evidence type="ECO:0000313" key="2">
    <source>
        <dbReference type="EMBL" id="MEZ2738716.1"/>
    </source>
</evidence>
<organism evidence="2 3">
    <name type="scientific">Comamonas jiangduensis</name>
    <dbReference type="NCBI Taxonomy" id="1194168"/>
    <lineage>
        <taxon>Bacteria</taxon>
        <taxon>Pseudomonadati</taxon>
        <taxon>Pseudomonadota</taxon>
        <taxon>Betaproteobacteria</taxon>
        <taxon>Burkholderiales</taxon>
        <taxon>Comamonadaceae</taxon>
        <taxon>Comamonas</taxon>
    </lineage>
</organism>
<name>A0ABV4IBY5_9BURK</name>